<evidence type="ECO:0000256" key="1">
    <source>
        <dbReference type="ARBA" id="ARBA00023172"/>
    </source>
</evidence>
<gene>
    <name evidence="3" type="ORF">HMPREF3195_00161</name>
</gene>
<evidence type="ECO:0008006" key="5">
    <source>
        <dbReference type="Google" id="ProtNLM"/>
    </source>
</evidence>
<dbReference type="STRING" id="1261.HMPREF3195_00161"/>
<evidence type="ECO:0000313" key="4">
    <source>
        <dbReference type="Proteomes" id="UP000070326"/>
    </source>
</evidence>
<evidence type="ECO:0000256" key="2">
    <source>
        <dbReference type="SAM" id="Phobius"/>
    </source>
</evidence>
<name>A0A135YYV0_9FIRM</name>
<organism evidence="3 4">
    <name type="scientific">Peptostreptococcus anaerobius</name>
    <dbReference type="NCBI Taxonomy" id="1261"/>
    <lineage>
        <taxon>Bacteria</taxon>
        <taxon>Bacillati</taxon>
        <taxon>Bacillota</taxon>
        <taxon>Clostridia</taxon>
        <taxon>Peptostreptococcales</taxon>
        <taxon>Peptostreptococcaceae</taxon>
        <taxon>Peptostreptococcus</taxon>
    </lineage>
</organism>
<dbReference type="EMBL" id="LSQZ01000005">
    <property type="protein sequence ID" value="KXI14531.1"/>
    <property type="molecule type" value="Genomic_DNA"/>
</dbReference>
<dbReference type="Proteomes" id="UP000070326">
    <property type="component" value="Unassembled WGS sequence"/>
</dbReference>
<dbReference type="InterPro" id="IPR011010">
    <property type="entry name" value="DNA_brk_join_enz"/>
</dbReference>
<dbReference type="RefSeq" id="WP_330679450.1">
    <property type="nucleotide sequence ID" value="NZ_JAQMNI010000001.1"/>
</dbReference>
<accession>A0A135YYV0</accession>
<dbReference type="Gene3D" id="1.10.443.10">
    <property type="entry name" value="Intergrase catalytic core"/>
    <property type="match status" value="1"/>
</dbReference>
<protein>
    <recommendedName>
        <fullName evidence="5">Tyr recombinase domain-containing protein</fullName>
    </recommendedName>
</protein>
<dbReference type="GO" id="GO:0003677">
    <property type="term" value="F:DNA binding"/>
    <property type="evidence" value="ECO:0007669"/>
    <property type="project" value="InterPro"/>
</dbReference>
<dbReference type="GO" id="GO:0006310">
    <property type="term" value="P:DNA recombination"/>
    <property type="evidence" value="ECO:0007669"/>
    <property type="project" value="UniProtKB-KW"/>
</dbReference>
<reference evidence="3 4" key="1">
    <citation type="submission" date="2016-02" db="EMBL/GenBank/DDBJ databases">
        <authorList>
            <person name="Wen L."/>
            <person name="He K."/>
            <person name="Yang H."/>
        </authorList>
    </citation>
    <scope>NUCLEOTIDE SEQUENCE [LARGE SCALE GENOMIC DNA]</scope>
    <source>
        <strain evidence="3 4">MJR8628A</strain>
    </source>
</reference>
<comment type="caution">
    <text evidence="3">The sequence shown here is derived from an EMBL/GenBank/DDBJ whole genome shotgun (WGS) entry which is preliminary data.</text>
</comment>
<keyword evidence="2" id="KW-0812">Transmembrane</keyword>
<evidence type="ECO:0000313" key="3">
    <source>
        <dbReference type="EMBL" id="KXI14531.1"/>
    </source>
</evidence>
<keyword evidence="2" id="KW-0472">Membrane</keyword>
<keyword evidence="2" id="KW-1133">Transmembrane helix</keyword>
<dbReference type="AlphaFoldDB" id="A0A135YYV0"/>
<dbReference type="SUPFAM" id="SSF56349">
    <property type="entry name" value="DNA breaking-rejoining enzymes"/>
    <property type="match status" value="1"/>
</dbReference>
<proteinExistence type="predicted"/>
<feature type="transmembrane region" description="Helical" evidence="2">
    <location>
        <begin position="6"/>
        <end position="27"/>
    </location>
</feature>
<sequence>MKLCIHLFVIEKSFVIFLLISLDINIMTIADRLGHKKVDTTWNTYGHLYPNKRSEVVDKLSALK</sequence>
<dbReference type="InterPro" id="IPR013762">
    <property type="entry name" value="Integrase-like_cat_sf"/>
</dbReference>
<keyword evidence="1" id="KW-0233">DNA recombination</keyword>
<dbReference type="GO" id="GO:0015074">
    <property type="term" value="P:DNA integration"/>
    <property type="evidence" value="ECO:0007669"/>
    <property type="project" value="InterPro"/>
</dbReference>
<dbReference type="PATRIC" id="fig|1261.5.peg.164"/>